<dbReference type="InterPro" id="IPR000649">
    <property type="entry name" value="IF-2B-related"/>
</dbReference>
<dbReference type="AlphaFoldDB" id="A0A8T8W8W3"/>
<dbReference type="InterPro" id="IPR042529">
    <property type="entry name" value="IF_2B-like_C"/>
</dbReference>
<dbReference type="Gene3D" id="3.90.79.10">
    <property type="entry name" value="Nucleoside Triphosphate Pyrophosphohydrolase"/>
    <property type="match status" value="1"/>
</dbReference>
<proteinExistence type="inferred from homology"/>
<dbReference type="GeneID" id="67178066"/>
<reference evidence="3 4" key="1">
    <citation type="journal article" date="2021" name="Int. J. Syst. Evol. Microbiol.">
        <title>Halobaculum halophilum sp. nov. and Halobaculum salinum sp. nov., isolated from salt lake and saline soil.</title>
        <authorList>
            <person name="Cui H.L."/>
            <person name="Shi X.W."/>
            <person name="Yin X.M."/>
            <person name="Yang X.Y."/>
            <person name="Hou J."/>
            <person name="Zhu L."/>
        </authorList>
    </citation>
    <scope>NUCLEOTIDE SEQUENCE [LARGE SCALE GENOMIC DNA]</scope>
    <source>
        <strain evidence="3 4">NBRC 109044</strain>
    </source>
</reference>
<dbReference type="KEGG" id="hmp:K6T50_07950"/>
<dbReference type="SUPFAM" id="SSF100950">
    <property type="entry name" value="NagB/RpiA/CoA transferase-like"/>
    <property type="match status" value="1"/>
</dbReference>
<protein>
    <submittedName>
        <fullName evidence="3">NUDIX domain-containing protein</fullName>
    </submittedName>
</protein>
<dbReference type="RefSeq" id="WP_222606100.1">
    <property type="nucleotide sequence ID" value="NZ_CP081958.1"/>
</dbReference>
<dbReference type="GO" id="GO:0046523">
    <property type="term" value="F:S-methyl-5-thioribose-1-phosphate isomerase activity"/>
    <property type="evidence" value="ECO:0007669"/>
    <property type="project" value="TreeGrafter"/>
</dbReference>
<feature type="domain" description="Nudix hydrolase" evidence="2">
    <location>
        <begin position="1"/>
        <end position="131"/>
    </location>
</feature>
<dbReference type="GO" id="GO:0019509">
    <property type="term" value="P:L-methionine salvage from methylthioadenosine"/>
    <property type="evidence" value="ECO:0007669"/>
    <property type="project" value="TreeGrafter"/>
</dbReference>
<evidence type="ECO:0000259" key="2">
    <source>
        <dbReference type="PROSITE" id="PS51462"/>
    </source>
</evidence>
<evidence type="ECO:0000313" key="4">
    <source>
        <dbReference type="Proteomes" id="UP000826254"/>
    </source>
</evidence>
<dbReference type="SUPFAM" id="SSF55811">
    <property type="entry name" value="Nudix"/>
    <property type="match status" value="1"/>
</dbReference>
<gene>
    <name evidence="3" type="ORF">K6T50_07950</name>
</gene>
<dbReference type="PANTHER" id="PTHR43475">
    <property type="entry name" value="METHYLTHIORIBOSE-1-PHOSPHATE ISOMERASE"/>
    <property type="match status" value="1"/>
</dbReference>
<comment type="similarity">
    <text evidence="1">Belongs to the eIF-2B alpha/beta/delta subunits family.</text>
</comment>
<sequence length="439" mass="45883">MAHVVTAFLRDRGEVLLVRRSDAVGTYSGRWGGVSGYVEGDADDPVDDALREIREETGIGKTDLTLVRRGDTVAVHDAEGAFTVHPFLFDCDTRAVEPNEELAATEWVQPPAMLERETVPRLWDAYRAVGPTAETVAADRTHGSASVSVRALEALRDEAADATLAGHPWESVADAARDLRDARPGMTALATRVNRVMHEADRTPAAVRDRAVTAVADAVDADDRAAREAARALADHGDGDDGEPPAVLTLSRSGTVAAALERLDGPVFVAESEPGGEGREVAASLAADDDDPGATDDRAVTLLPDSAIASLLADGRVDVALVGADAVFPDGGVANKVGTRGLALAATREGVPVYAATARDKVVPAGAAFHPETAPFEAAEPVATYAPLFECAPADCVTVVTEDGPLDPETVRAVAEEHRALAAWDRDGDADARGDDGKE</sequence>
<dbReference type="Pfam" id="PF00293">
    <property type="entry name" value="NUDIX"/>
    <property type="match status" value="1"/>
</dbReference>
<dbReference type="EMBL" id="CP081958">
    <property type="protein sequence ID" value="QZP36277.1"/>
    <property type="molecule type" value="Genomic_DNA"/>
</dbReference>
<dbReference type="Pfam" id="PF01008">
    <property type="entry name" value="IF-2B"/>
    <property type="match status" value="1"/>
</dbReference>
<dbReference type="Proteomes" id="UP000826254">
    <property type="component" value="Chromosome"/>
</dbReference>
<dbReference type="Gene3D" id="3.40.50.10470">
    <property type="entry name" value="Translation initiation factor eif-2b, domain 2"/>
    <property type="match status" value="1"/>
</dbReference>
<dbReference type="InterPro" id="IPR015797">
    <property type="entry name" value="NUDIX_hydrolase-like_dom_sf"/>
</dbReference>
<dbReference type="InterPro" id="IPR000086">
    <property type="entry name" value="NUDIX_hydrolase_dom"/>
</dbReference>
<evidence type="ECO:0000313" key="3">
    <source>
        <dbReference type="EMBL" id="QZP36277.1"/>
    </source>
</evidence>
<keyword evidence="4" id="KW-1185">Reference proteome</keyword>
<evidence type="ECO:0000256" key="1">
    <source>
        <dbReference type="RuleBase" id="RU003814"/>
    </source>
</evidence>
<organism evidence="3 4">
    <name type="scientific">Halobaculum magnesiiphilum</name>
    <dbReference type="NCBI Taxonomy" id="1017351"/>
    <lineage>
        <taxon>Archaea</taxon>
        <taxon>Methanobacteriati</taxon>
        <taxon>Methanobacteriota</taxon>
        <taxon>Stenosarchaea group</taxon>
        <taxon>Halobacteria</taxon>
        <taxon>Halobacteriales</taxon>
        <taxon>Haloferacaceae</taxon>
        <taxon>Halobaculum</taxon>
    </lineage>
</organism>
<dbReference type="PROSITE" id="PS51462">
    <property type="entry name" value="NUDIX"/>
    <property type="match status" value="1"/>
</dbReference>
<dbReference type="InterPro" id="IPR037171">
    <property type="entry name" value="NagB/RpiA_transferase-like"/>
</dbReference>
<dbReference type="PANTHER" id="PTHR43475:SF3">
    <property type="entry name" value="TRANSLATION INITIATION FACTOR EIF-2B SUBUNIT FAMILY PROTEIN (AFU_ORTHOLOGUE AFUA_2G14290)"/>
    <property type="match status" value="1"/>
</dbReference>
<name>A0A8T8W8W3_9EURY</name>
<accession>A0A8T8W8W3</accession>